<dbReference type="Gene3D" id="1.20.120.490">
    <property type="entry name" value="Hypothetical protein TM1646-like domain"/>
    <property type="match status" value="1"/>
</dbReference>
<dbReference type="SUPFAM" id="SSF158397">
    <property type="entry name" value="TM1646-like"/>
    <property type="match status" value="1"/>
</dbReference>
<accession>A0ABN1A4J0</accession>
<feature type="region of interest" description="Disordered" evidence="1">
    <location>
        <begin position="1"/>
        <end position="37"/>
    </location>
</feature>
<name>A0ABN1A4J0_9BACI</name>
<evidence type="ECO:0000256" key="1">
    <source>
        <dbReference type="SAM" id="MobiDB-lite"/>
    </source>
</evidence>
<dbReference type="EMBL" id="BAAACZ010000019">
    <property type="protein sequence ID" value="GAA0467367.1"/>
    <property type="molecule type" value="Genomic_DNA"/>
</dbReference>
<dbReference type="InterPro" id="IPR024042">
    <property type="entry name" value="TM1646-like_dom_sf"/>
</dbReference>
<reference evidence="2 3" key="1">
    <citation type="journal article" date="2019" name="Int. J. Syst. Evol. Microbiol.">
        <title>The Global Catalogue of Microorganisms (GCM) 10K type strain sequencing project: providing services to taxonomists for standard genome sequencing and annotation.</title>
        <authorList>
            <consortium name="The Broad Institute Genomics Platform"/>
            <consortium name="The Broad Institute Genome Sequencing Center for Infectious Disease"/>
            <person name="Wu L."/>
            <person name="Ma J."/>
        </authorList>
    </citation>
    <scope>NUCLEOTIDE SEQUENCE [LARGE SCALE GENOMIC DNA]</scope>
    <source>
        <strain evidence="2 3">JCM 14193</strain>
    </source>
</reference>
<proteinExistence type="predicted"/>
<evidence type="ECO:0000313" key="2">
    <source>
        <dbReference type="EMBL" id="GAA0467367.1"/>
    </source>
</evidence>
<dbReference type="Proteomes" id="UP001500740">
    <property type="component" value="Unassembled WGS sequence"/>
</dbReference>
<protein>
    <submittedName>
        <fullName evidence="2">YaaR family protein</fullName>
    </submittedName>
</protein>
<gene>
    <name evidence="2" type="ORF">GCM10008935_24120</name>
</gene>
<dbReference type="RefSeq" id="WP_343783863.1">
    <property type="nucleotide sequence ID" value="NZ_BAAACZ010000019.1"/>
</dbReference>
<sequence>MKVSQDIRAQVEASQQNKPKRPSSNSSFQGVVSQETQKLKEGELNRLLTDLTKQGERVFKFRSFQDLGKYKRMVKQFVQEAVNYGLELEQSRKWDLDGGNQTLTLVKQVDEKLVQLTNDVLDQEKNSIDVLDVIGEIKGMLMNLYA</sequence>
<feature type="compositionally biased region" description="Polar residues" evidence="1">
    <location>
        <begin position="12"/>
        <end position="36"/>
    </location>
</feature>
<keyword evidence="3" id="KW-1185">Reference proteome</keyword>
<organism evidence="2 3">
    <name type="scientific">Alkalibacillus silvisoli</name>
    <dbReference type="NCBI Taxonomy" id="392823"/>
    <lineage>
        <taxon>Bacteria</taxon>
        <taxon>Bacillati</taxon>
        <taxon>Bacillota</taxon>
        <taxon>Bacilli</taxon>
        <taxon>Bacillales</taxon>
        <taxon>Bacillaceae</taxon>
        <taxon>Alkalibacillus</taxon>
    </lineage>
</organism>
<evidence type="ECO:0000313" key="3">
    <source>
        <dbReference type="Proteomes" id="UP001500740"/>
    </source>
</evidence>
<comment type="caution">
    <text evidence="2">The sequence shown here is derived from an EMBL/GenBank/DDBJ whole genome shotgun (WGS) entry which is preliminary data.</text>
</comment>
<dbReference type="Pfam" id="PF03885">
    <property type="entry name" value="DUF327"/>
    <property type="match status" value="1"/>
</dbReference>
<dbReference type="InterPro" id="IPR005585">
    <property type="entry name" value="DUF327"/>
</dbReference>